<organism evidence="1 2">
    <name type="scientific">Deinococcus seoulensis</name>
    <dbReference type="NCBI Taxonomy" id="1837379"/>
    <lineage>
        <taxon>Bacteria</taxon>
        <taxon>Thermotogati</taxon>
        <taxon>Deinococcota</taxon>
        <taxon>Deinococci</taxon>
        <taxon>Deinococcales</taxon>
        <taxon>Deinococcaceae</taxon>
        <taxon>Deinococcus</taxon>
    </lineage>
</organism>
<comment type="caution">
    <text evidence="1">The sequence shown here is derived from an EMBL/GenBank/DDBJ whole genome shotgun (WGS) entry which is preliminary data.</text>
</comment>
<protein>
    <submittedName>
        <fullName evidence="1">Uncharacterized protein</fullName>
    </submittedName>
</protein>
<keyword evidence="2" id="KW-1185">Reference proteome</keyword>
<proteinExistence type="predicted"/>
<name>A0ABQ2RUD6_9DEIO</name>
<dbReference type="Proteomes" id="UP000634308">
    <property type="component" value="Unassembled WGS sequence"/>
</dbReference>
<dbReference type="EMBL" id="BMQM01000027">
    <property type="protein sequence ID" value="GGR68033.1"/>
    <property type="molecule type" value="Genomic_DNA"/>
</dbReference>
<accession>A0ABQ2RUD6</accession>
<sequence>MTNHASRTPTPLPYPYRLLAVFSGVPLRPQAALEAAGLRVPVTDPGDPDDPGRAEISGEHRALLKLLADQGRVRWVTWGPDGAGYVLTGYGETALDAYHQRYGPAHAPRRGPSLAQVLRDRQAAAQEVAEESA</sequence>
<evidence type="ECO:0000313" key="2">
    <source>
        <dbReference type="Proteomes" id="UP000634308"/>
    </source>
</evidence>
<evidence type="ECO:0000313" key="1">
    <source>
        <dbReference type="EMBL" id="GGR68033.1"/>
    </source>
</evidence>
<dbReference type="RefSeq" id="WP_189066051.1">
    <property type="nucleotide sequence ID" value="NZ_BMQM01000027.1"/>
</dbReference>
<gene>
    <name evidence="1" type="ORF">GCM10008959_32640</name>
</gene>
<reference evidence="2" key="1">
    <citation type="journal article" date="2019" name="Int. J. Syst. Evol. Microbiol.">
        <title>The Global Catalogue of Microorganisms (GCM) 10K type strain sequencing project: providing services to taxonomists for standard genome sequencing and annotation.</title>
        <authorList>
            <consortium name="The Broad Institute Genomics Platform"/>
            <consortium name="The Broad Institute Genome Sequencing Center for Infectious Disease"/>
            <person name="Wu L."/>
            <person name="Ma J."/>
        </authorList>
    </citation>
    <scope>NUCLEOTIDE SEQUENCE [LARGE SCALE GENOMIC DNA]</scope>
    <source>
        <strain evidence="2">JCM 31404</strain>
    </source>
</reference>